<evidence type="ECO:0000313" key="2">
    <source>
        <dbReference type="EMBL" id="MEF2966043.1"/>
    </source>
</evidence>
<dbReference type="PROSITE" id="PS51257">
    <property type="entry name" value="PROKAR_LIPOPROTEIN"/>
    <property type="match status" value="1"/>
</dbReference>
<dbReference type="RefSeq" id="WP_331846263.1">
    <property type="nucleotide sequence ID" value="NZ_JAZHPZ010000003.1"/>
</dbReference>
<dbReference type="PANTHER" id="PTHR43649:SF11">
    <property type="entry name" value="ABC TRANSPORTER SUBSTRATE-BINDING PROTEIN YESO-RELATED"/>
    <property type="match status" value="1"/>
</dbReference>
<dbReference type="InterPro" id="IPR050490">
    <property type="entry name" value="Bact_solute-bd_prot1"/>
</dbReference>
<feature type="signal peptide" evidence="1">
    <location>
        <begin position="1"/>
        <end position="20"/>
    </location>
</feature>
<accession>A0ABU7VRN9</accession>
<dbReference type="CDD" id="cd13585">
    <property type="entry name" value="PBP2_TMBP_like"/>
    <property type="match status" value="1"/>
</dbReference>
<keyword evidence="1" id="KW-0732">Signal</keyword>
<gene>
    <name evidence="2" type="ORF">V3851_09385</name>
</gene>
<reference evidence="2 3" key="1">
    <citation type="submission" date="2024-02" db="EMBL/GenBank/DDBJ databases">
        <title>A nitrogen-fixing paenibacillus bacterium.</title>
        <authorList>
            <person name="Zhang W.L."/>
            <person name="Chen S.F."/>
        </authorList>
    </citation>
    <scope>NUCLEOTIDE SEQUENCE [LARGE SCALE GENOMIC DNA]</scope>
    <source>
        <strain evidence="2 3">M1</strain>
    </source>
</reference>
<evidence type="ECO:0000256" key="1">
    <source>
        <dbReference type="SAM" id="SignalP"/>
    </source>
</evidence>
<keyword evidence="3" id="KW-1185">Reference proteome</keyword>
<dbReference type="SUPFAM" id="SSF53850">
    <property type="entry name" value="Periplasmic binding protein-like II"/>
    <property type="match status" value="1"/>
</dbReference>
<evidence type="ECO:0000313" key="3">
    <source>
        <dbReference type="Proteomes" id="UP001306950"/>
    </source>
</evidence>
<dbReference type="InterPro" id="IPR006059">
    <property type="entry name" value="SBP"/>
</dbReference>
<dbReference type="Proteomes" id="UP001306950">
    <property type="component" value="Unassembled WGS sequence"/>
</dbReference>
<dbReference type="PANTHER" id="PTHR43649">
    <property type="entry name" value="ARABINOSE-BINDING PROTEIN-RELATED"/>
    <property type="match status" value="1"/>
</dbReference>
<feature type="chain" id="PRO_5046866924" evidence="1">
    <location>
        <begin position="21"/>
        <end position="436"/>
    </location>
</feature>
<name>A0ABU7VRN9_9BACL</name>
<protein>
    <submittedName>
        <fullName evidence="2">Sugar ABC transporter substrate-binding protein</fullName>
    </submittedName>
</protein>
<proteinExistence type="predicted"/>
<dbReference type="Gene3D" id="3.40.190.10">
    <property type="entry name" value="Periplasmic binding protein-like II"/>
    <property type="match status" value="2"/>
</dbReference>
<dbReference type="Pfam" id="PF01547">
    <property type="entry name" value="SBP_bac_1"/>
    <property type="match status" value="1"/>
</dbReference>
<comment type="caution">
    <text evidence="2">The sequence shown here is derived from an EMBL/GenBank/DDBJ whole genome shotgun (WGS) entry which is preliminary data.</text>
</comment>
<sequence>MKKKPALLAAALLLVTVLSGCGGKSENTGASTAPANTGGSGNSNKEVTLRIAWWGSDNRHTYTQQIIDMYEEQNPNVKIEAEYASFDDYWKKLAPQAAANRLPDIIQMDISYINQYGSNGQLEDLAPYLNNQIQVGDVNENVLSTGNIEGKQYGIPMGVNVLGLNYDPALLKKAGVDSIPENWTWDQYKEIALKARDAGLFMDGSMTADVFFNYYLRSNGFSLYNNDGSALGYEDDNLFVEFFGMLSGLIEEGAVPTQDKLSQNKGVIEESDIVKGTGIGVWQWSNQYVSLQKAVNRPMALAPMPGPGMEKGLYMQPSMYWSITSNSAAKEEAAKFIDFWTNSEEANLIIKGERGVPISNKIKEALGGSLSEAEKQVFEFVAEMEPKTSPMSPPVGSPEVVALLTDLAEQLNFGKIEPDAAAAQFRTEANAILANR</sequence>
<dbReference type="EMBL" id="JAZHPZ010000003">
    <property type="protein sequence ID" value="MEF2966043.1"/>
    <property type="molecule type" value="Genomic_DNA"/>
</dbReference>
<organism evidence="2 3">
    <name type="scientific">Paenibacillus haidiansis</name>
    <dbReference type="NCBI Taxonomy" id="1574488"/>
    <lineage>
        <taxon>Bacteria</taxon>
        <taxon>Bacillati</taxon>
        <taxon>Bacillota</taxon>
        <taxon>Bacilli</taxon>
        <taxon>Bacillales</taxon>
        <taxon>Paenibacillaceae</taxon>
        <taxon>Paenibacillus</taxon>
    </lineage>
</organism>